<dbReference type="Proteomes" id="UP000674425">
    <property type="component" value="Unassembled WGS sequence"/>
</dbReference>
<dbReference type="InterPro" id="IPR029058">
    <property type="entry name" value="AB_hydrolase_fold"/>
</dbReference>
<name>A0ABN7LR18_9BURK</name>
<evidence type="ECO:0000313" key="1">
    <source>
        <dbReference type="EMBL" id="CAE6765071.1"/>
    </source>
</evidence>
<dbReference type="RefSeq" id="WP_200619707.1">
    <property type="nucleotide sequence ID" value="NZ_CAJNAU010000029.1"/>
</dbReference>
<sequence>MRSSFRMRDQKSTRATPLTCSTNRPWKLLRRFAAPICAFACTLLTAIPAYSDELLQVPIRGQQTQAIFIEQPASAPPWVIVLFAGDDGAIALGETGPTTMRANFLLRTAGYWTSAGDAIAIVDAPSDQSSGMNDAFRLSETHAQDLHVIVAALRQRFPAAKIALVGTSRGTISVGNVLQREPRLADAYVLTSPVTIGMRGEAGLSGMHWDVSTTPVLVVSNENDGCRVSPFSAAHTLAKDNRFQFLAVSSSERGGNGASECGAKSPHGFLGIETQVLSAVSRWLEEPGTVPR</sequence>
<dbReference type="SUPFAM" id="SSF53474">
    <property type="entry name" value="alpha/beta-Hydrolases"/>
    <property type="match status" value="1"/>
</dbReference>
<reference evidence="1 2" key="1">
    <citation type="submission" date="2021-02" db="EMBL/GenBank/DDBJ databases">
        <authorList>
            <person name="Vanwijnsberghe S."/>
        </authorList>
    </citation>
    <scope>NUCLEOTIDE SEQUENCE [LARGE SCALE GENOMIC DNA]</scope>
    <source>
        <strain evidence="1 2">R-69658</strain>
    </source>
</reference>
<evidence type="ECO:0008006" key="3">
    <source>
        <dbReference type="Google" id="ProtNLM"/>
    </source>
</evidence>
<dbReference type="EMBL" id="CAJNAU010000029">
    <property type="protein sequence ID" value="CAE6765071.1"/>
    <property type="molecule type" value="Genomic_DNA"/>
</dbReference>
<keyword evidence="2" id="KW-1185">Reference proteome</keyword>
<dbReference type="Gene3D" id="3.40.50.1820">
    <property type="entry name" value="alpha/beta hydrolase"/>
    <property type="match status" value="1"/>
</dbReference>
<protein>
    <recommendedName>
        <fullName evidence="3">Alpha/beta hydrolase</fullName>
    </recommendedName>
</protein>
<proteinExistence type="predicted"/>
<comment type="caution">
    <text evidence="1">The sequence shown here is derived from an EMBL/GenBank/DDBJ whole genome shotgun (WGS) entry which is preliminary data.</text>
</comment>
<accession>A0ABN7LR18</accession>
<evidence type="ECO:0000313" key="2">
    <source>
        <dbReference type="Proteomes" id="UP000674425"/>
    </source>
</evidence>
<organism evidence="1 2">
    <name type="scientific">Paraburkholderia aspalathi</name>
    <dbReference type="NCBI Taxonomy" id="1324617"/>
    <lineage>
        <taxon>Bacteria</taxon>
        <taxon>Pseudomonadati</taxon>
        <taxon>Pseudomonadota</taxon>
        <taxon>Betaproteobacteria</taxon>
        <taxon>Burkholderiales</taxon>
        <taxon>Burkholderiaceae</taxon>
        <taxon>Paraburkholderia</taxon>
    </lineage>
</organism>
<gene>
    <name evidence="1" type="ORF">R69658_03346</name>
</gene>